<dbReference type="PROSITE" id="PS50191">
    <property type="entry name" value="CRAL_TRIO"/>
    <property type="match status" value="1"/>
</dbReference>
<dbReference type="InterPro" id="IPR036598">
    <property type="entry name" value="GOLD_dom_sf"/>
</dbReference>
<dbReference type="AlphaFoldDB" id="A0A8S1ELE9"/>
<dbReference type="Gene3D" id="2.60.120.680">
    <property type="entry name" value="GOLD domain"/>
    <property type="match status" value="1"/>
</dbReference>
<gene>
    <name evidence="2" type="ORF">CBOVIS_LOCUS3646</name>
</gene>
<accession>A0A8S1ELE9</accession>
<dbReference type="Gene3D" id="3.40.525.10">
    <property type="entry name" value="CRAL-TRIO lipid binding domain"/>
    <property type="match status" value="1"/>
</dbReference>
<dbReference type="CDD" id="cd00170">
    <property type="entry name" value="SEC14"/>
    <property type="match status" value="1"/>
</dbReference>
<dbReference type="InterPro" id="IPR058960">
    <property type="entry name" value="Ctg-1-like_C"/>
</dbReference>
<dbReference type="InterPro" id="IPR053302">
    <property type="entry name" value="CRAL-TRIO_domain"/>
</dbReference>
<sequence>MTKTTYSPFGLPLTDEALKLVNETRLKITQPIHPNFDTDFNIYRFVMSAERAYKKEKDVISHAAKALNNHLRYRKSLNLDSEHIVDFDENPIFVKRLMPRGDILDKTDAHNRLLWYIEYATITIESIAHSIKSSEACKFQFLQFEYMLRRVMQQEEKTGKLSSLRHIVDMNGYEINPFTMVFVSSGTLAYYSQLFHFENYPELVSPVDMVNIAKWIHLPYKLAKSMMPTGFSDKFRLHDSHFLKTLLEDIHVDDIPVSLGGNDSEIKCVGALKIDSENYWKPTNEKVLEELENFHIGGKKSKHVVLNLTTGKSLSWYFSTDGDIYFGIFYEGEPINNNDEVDENLDHMEMVYPWLKLAARLVHENDSLNITKDGKYHIVFRNASWLTKRNIDFYAQVTDEDGICKRVFTDGTLSTADKRI</sequence>
<dbReference type="EMBL" id="CADEPM010000002">
    <property type="protein sequence ID" value="CAB3400786.1"/>
    <property type="molecule type" value="Genomic_DNA"/>
</dbReference>
<dbReference type="PANTHER" id="PTHR47159">
    <property type="entry name" value="PROTEIN CBG07705-RELATED"/>
    <property type="match status" value="1"/>
</dbReference>
<evidence type="ECO:0000259" key="1">
    <source>
        <dbReference type="PROSITE" id="PS50191"/>
    </source>
</evidence>
<feature type="domain" description="CRAL-TRIO" evidence="1">
    <location>
        <begin position="91"/>
        <end position="267"/>
    </location>
</feature>
<keyword evidence="3" id="KW-1185">Reference proteome</keyword>
<dbReference type="InterPro" id="IPR036865">
    <property type="entry name" value="CRAL-TRIO_dom_sf"/>
</dbReference>
<evidence type="ECO:0000313" key="2">
    <source>
        <dbReference type="EMBL" id="CAB3400786.1"/>
    </source>
</evidence>
<organism evidence="2 3">
    <name type="scientific">Caenorhabditis bovis</name>
    <dbReference type="NCBI Taxonomy" id="2654633"/>
    <lineage>
        <taxon>Eukaryota</taxon>
        <taxon>Metazoa</taxon>
        <taxon>Ecdysozoa</taxon>
        <taxon>Nematoda</taxon>
        <taxon>Chromadorea</taxon>
        <taxon>Rhabditida</taxon>
        <taxon>Rhabditina</taxon>
        <taxon>Rhabditomorpha</taxon>
        <taxon>Rhabditoidea</taxon>
        <taxon>Rhabditidae</taxon>
        <taxon>Peloderinae</taxon>
        <taxon>Caenorhabditis</taxon>
    </lineage>
</organism>
<dbReference type="PANTHER" id="PTHR47159:SF6">
    <property type="entry name" value="CRAL-TRIO DOMAIN-CONTAINING PROTEIN"/>
    <property type="match status" value="1"/>
</dbReference>
<dbReference type="Proteomes" id="UP000494206">
    <property type="component" value="Unassembled WGS sequence"/>
</dbReference>
<evidence type="ECO:0000313" key="3">
    <source>
        <dbReference type="Proteomes" id="UP000494206"/>
    </source>
</evidence>
<proteinExistence type="predicted"/>
<dbReference type="InterPro" id="IPR001251">
    <property type="entry name" value="CRAL-TRIO_dom"/>
</dbReference>
<reference evidence="2 3" key="1">
    <citation type="submission" date="2020-04" db="EMBL/GenBank/DDBJ databases">
        <authorList>
            <person name="Laetsch R D."/>
            <person name="Stevens L."/>
            <person name="Kumar S."/>
            <person name="Blaxter L. M."/>
        </authorList>
    </citation>
    <scope>NUCLEOTIDE SEQUENCE [LARGE SCALE GENOMIC DNA]</scope>
</reference>
<comment type="caution">
    <text evidence="2">The sequence shown here is derived from an EMBL/GenBank/DDBJ whole genome shotgun (WGS) entry which is preliminary data.</text>
</comment>
<dbReference type="OrthoDB" id="3881at2759"/>
<dbReference type="SUPFAM" id="SSF101576">
    <property type="entry name" value="Supernatant protein factor (SPF), C-terminal domain"/>
    <property type="match status" value="1"/>
</dbReference>
<dbReference type="Pfam" id="PF25883">
    <property type="entry name" value="F28H7_8_C"/>
    <property type="match status" value="1"/>
</dbReference>
<protein>
    <recommendedName>
        <fullName evidence="1">CRAL-TRIO domain-containing protein</fullName>
    </recommendedName>
</protein>
<dbReference type="SMART" id="SM00516">
    <property type="entry name" value="SEC14"/>
    <property type="match status" value="1"/>
</dbReference>
<name>A0A8S1ELE9_9PELO</name>
<dbReference type="Pfam" id="PF00650">
    <property type="entry name" value="CRAL_TRIO"/>
    <property type="match status" value="1"/>
</dbReference>
<dbReference type="SUPFAM" id="SSF52087">
    <property type="entry name" value="CRAL/TRIO domain"/>
    <property type="match status" value="1"/>
</dbReference>